<dbReference type="CDD" id="cd01056">
    <property type="entry name" value="Euk_Ferritin"/>
    <property type="match status" value="1"/>
</dbReference>
<dbReference type="GO" id="GO:0005737">
    <property type="term" value="C:cytoplasm"/>
    <property type="evidence" value="ECO:0007669"/>
    <property type="project" value="TreeGrafter"/>
</dbReference>
<dbReference type="Proteomes" id="UP000054359">
    <property type="component" value="Unassembled WGS sequence"/>
</dbReference>
<evidence type="ECO:0000256" key="2">
    <source>
        <dbReference type="ARBA" id="ARBA00022434"/>
    </source>
</evidence>
<dbReference type="InterPro" id="IPR012347">
    <property type="entry name" value="Ferritin-like"/>
</dbReference>
<keyword evidence="7" id="KW-1133">Transmembrane helix</keyword>
<accession>A0A087USB0</accession>
<evidence type="ECO:0000256" key="6">
    <source>
        <dbReference type="RuleBase" id="RU361145"/>
    </source>
</evidence>
<feature type="transmembrane region" description="Helical" evidence="7">
    <location>
        <begin position="66"/>
        <end position="85"/>
    </location>
</feature>
<dbReference type="EC" id="1.16.3.1" evidence="6"/>
<dbReference type="PROSITE" id="PS50905">
    <property type="entry name" value="FERRITIN_LIKE"/>
    <property type="match status" value="1"/>
</dbReference>
<dbReference type="STRING" id="407821.A0A087USB0"/>
<feature type="non-terminal residue" evidence="9">
    <location>
        <position position="269"/>
    </location>
</feature>
<dbReference type="PANTHER" id="PTHR11431">
    <property type="entry name" value="FERRITIN"/>
    <property type="match status" value="1"/>
</dbReference>
<organism evidence="9 10">
    <name type="scientific">Stegodyphus mimosarum</name>
    <name type="common">African social velvet spider</name>
    <dbReference type="NCBI Taxonomy" id="407821"/>
    <lineage>
        <taxon>Eukaryota</taxon>
        <taxon>Metazoa</taxon>
        <taxon>Ecdysozoa</taxon>
        <taxon>Arthropoda</taxon>
        <taxon>Chelicerata</taxon>
        <taxon>Arachnida</taxon>
        <taxon>Araneae</taxon>
        <taxon>Araneomorphae</taxon>
        <taxon>Entelegynae</taxon>
        <taxon>Eresoidea</taxon>
        <taxon>Eresidae</taxon>
        <taxon>Stegodyphus</taxon>
    </lineage>
</organism>
<sequence length="269" mass="31191">MEWPSCMLPYLQVRTPKDVIDQFSHIQTVIALTFNRLHSENARQSLAHNTTATSKLARNTHKMVKYLFWISAGLCLSLATVVGFLPEFSDNEVKDAKSDRYELYPACATLLRSQVNVEMHASLVYMNMAAHFDQNGIARKGFAKLFRKNSEEEREHAQKFIDYLNLRGSKFTQFNVDMPDKTSWINALEALNEAIVLEKEVYNQLNHIHDIAEAHCKDSHLMDFLEREYFEEQIESIDQFIRHASILGSMSENALGEYLYDLQLQELKY</sequence>
<proteinExistence type="inferred from homology"/>
<evidence type="ECO:0000256" key="3">
    <source>
        <dbReference type="ARBA" id="ARBA00022723"/>
    </source>
</evidence>
<evidence type="ECO:0000259" key="8">
    <source>
        <dbReference type="PROSITE" id="PS50905"/>
    </source>
</evidence>
<dbReference type="GO" id="GO:0004322">
    <property type="term" value="F:ferroxidase activity"/>
    <property type="evidence" value="ECO:0007669"/>
    <property type="project" value="UniProtKB-EC"/>
</dbReference>
<keyword evidence="7" id="KW-0812">Transmembrane</keyword>
<comment type="catalytic activity">
    <reaction evidence="6">
        <text>4 Fe(2+) + O2 + 4 H(+) = 4 Fe(3+) + 2 H2O</text>
        <dbReference type="Rhea" id="RHEA:11148"/>
        <dbReference type="ChEBI" id="CHEBI:15377"/>
        <dbReference type="ChEBI" id="CHEBI:15378"/>
        <dbReference type="ChEBI" id="CHEBI:15379"/>
        <dbReference type="ChEBI" id="CHEBI:29033"/>
        <dbReference type="ChEBI" id="CHEBI:29034"/>
        <dbReference type="EC" id="1.16.3.1"/>
    </reaction>
</comment>
<feature type="binding site" evidence="5">
    <location>
        <position position="118"/>
    </location>
    <ligand>
        <name>Fe cation</name>
        <dbReference type="ChEBI" id="CHEBI:24875"/>
        <label>1</label>
    </ligand>
</feature>
<dbReference type="Gene3D" id="1.20.1260.10">
    <property type="match status" value="1"/>
</dbReference>
<dbReference type="SUPFAM" id="SSF47240">
    <property type="entry name" value="Ferritin-like"/>
    <property type="match status" value="1"/>
</dbReference>
<dbReference type="InterPro" id="IPR001519">
    <property type="entry name" value="Ferritin"/>
</dbReference>
<dbReference type="OrthoDB" id="186462at2759"/>
<evidence type="ECO:0000256" key="1">
    <source>
        <dbReference type="ARBA" id="ARBA00007513"/>
    </source>
</evidence>
<comment type="function">
    <text evidence="6">Stores iron in a soluble, non-toxic, readily available form. Important for iron homeostasis. Iron is taken up in the ferrous form and deposited as ferric hydroxides after oxidation.</text>
</comment>
<evidence type="ECO:0000313" key="9">
    <source>
        <dbReference type="EMBL" id="KFM80249.1"/>
    </source>
</evidence>
<keyword evidence="2 6" id="KW-0409">Iron storage</keyword>
<keyword evidence="10" id="KW-1185">Reference proteome</keyword>
<dbReference type="Pfam" id="PF00210">
    <property type="entry name" value="Ferritin"/>
    <property type="match status" value="1"/>
</dbReference>
<protein>
    <recommendedName>
        <fullName evidence="6">Ferritin</fullName>
        <ecNumber evidence="6">1.16.3.1</ecNumber>
    </recommendedName>
</protein>
<dbReference type="InterPro" id="IPR008331">
    <property type="entry name" value="Ferritin_DPS_dom"/>
</dbReference>
<evidence type="ECO:0000256" key="7">
    <source>
        <dbReference type="SAM" id="Phobius"/>
    </source>
</evidence>
<feature type="binding site" evidence="5">
    <location>
        <position position="156"/>
    </location>
    <ligand>
        <name>Fe cation</name>
        <dbReference type="ChEBI" id="CHEBI:24875"/>
        <label>1</label>
    </ligand>
</feature>
<evidence type="ECO:0000256" key="5">
    <source>
        <dbReference type="PIRSR" id="PIRSR601519-1"/>
    </source>
</evidence>
<keyword evidence="6" id="KW-0560">Oxidoreductase</keyword>
<feature type="domain" description="Ferritin-like diiron" evidence="8">
    <location>
        <begin position="101"/>
        <end position="251"/>
    </location>
</feature>
<dbReference type="InterPro" id="IPR009040">
    <property type="entry name" value="Ferritin-like_diiron"/>
</dbReference>
<keyword evidence="3 5" id="KW-0479">Metal-binding</keyword>
<keyword evidence="7" id="KW-0472">Membrane</keyword>
<feature type="binding site" evidence="5">
    <location>
        <position position="233"/>
    </location>
    <ligand>
        <name>Fe cation</name>
        <dbReference type="ChEBI" id="CHEBI:24875"/>
        <label>1</label>
    </ligand>
</feature>
<dbReference type="GO" id="GO:0006879">
    <property type="term" value="P:intracellular iron ion homeostasis"/>
    <property type="evidence" value="ECO:0007669"/>
    <property type="project" value="UniProtKB-KW"/>
</dbReference>
<dbReference type="OMA" id="VYMNMAA"/>
<feature type="binding site" evidence="5">
    <location>
        <position position="153"/>
    </location>
    <ligand>
        <name>Fe cation</name>
        <dbReference type="ChEBI" id="CHEBI:24875"/>
        <label>1</label>
    </ligand>
</feature>
<feature type="binding site" evidence="5">
    <location>
        <position position="198"/>
    </location>
    <ligand>
        <name>Fe cation</name>
        <dbReference type="ChEBI" id="CHEBI:24875"/>
        <label>1</label>
    </ligand>
</feature>
<gene>
    <name evidence="9" type="ORF">X975_24385</name>
</gene>
<name>A0A087USB0_STEMI</name>
<keyword evidence="4 5" id="KW-0408">Iron</keyword>
<dbReference type="EMBL" id="KK121336">
    <property type="protein sequence ID" value="KFM80249.1"/>
    <property type="molecule type" value="Genomic_DNA"/>
</dbReference>
<reference evidence="9 10" key="1">
    <citation type="submission" date="2013-11" db="EMBL/GenBank/DDBJ databases">
        <title>Genome sequencing of Stegodyphus mimosarum.</title>
        <authorList>
            <person name="Bechsgaard J."/>
        </authorList>
    </citation>
    <scope>NUCLEOTIDE SEQUENCE [LARGE SCALE GENOMIC DNA]</scope>
</reference>
<dbReference type="GO" id="GO:0008198">
    <property type="term" value="F:ferrous iron binding"/>
    <property type="evidence" value="ECO:0007669"/>
    <property type="project" value="TreeGrafter"/>
</dbReference>
<evidence type="ECO:0000313" key="10">
    <source>
        <dbReference type="Proteomes" id="UP000054359"/>
    </source>
</evidence>
<evidence type="ECO:0000256" key="4">
    <source>
        <dbReference type="ARBA" id="ARBA00023004"/>
    </source>
</evidence>
<dbReference type="PANTHER" id="PTHR11431:SF75">
    <property type="entry name" value="FERRITIN"/>
    <property type="match status" value="1"/>
</dbReference>
<dbReference type="GO" id="GO:0006826">
    <property type="term" value="P:iron ion transport"/>
    <property type="evidence" value="ECO:0007669"/>
    <property type="project" value="InterPro"/>
</dbReference>
<dbReference type="InterPro" id="IPR009078">
    <property type="entry name" value="Ferritin-like_SF"/>
</dbReference>
<comment type="similarity">
    <text evidence="1 6">Belongs to the ferritin family.</text>
</comment>
<dbReference type="AlphaFoldDB" id="A0A087USB0"/>
<dbReference type="GO" id="GO:0008199">
    <property type="term" value="F:ferric iron binding"/>
    <property type="evidence" value="ECO:0007669"/>
    <property type="project" value="InterPro"/>
</dbReference>